<protein>
    <recommendedName>
        <fullName evidence="4">SMP domain-containing protein</fullName>
    </recommendedName>
</protein>
<keyword evidence="6" id="KW-1185">Reference proteome</keyword>
<accession>A0A7N2L6A0</accession>
<dbReference type="InterPro" id="IPR007011">
    <property type="entry name" value="LEA_SMP_dom"/>
</dbReference>
<feature type="domain" description="SMP" evidence="4">
    <location>
        <begin position="14"/>
        <end position="69"/>
    </location>
</feature>
<feature type="compositionally biased region" description="Basic and acidic residues" evidence="3">
    <location>
        <begin position="217"/>
        <end position="228"/>
    </location>
</feature>
<dbReference type="EnsemblPlants" id="QL03p022333:mrna">
    <property type="protein sequence ID" value="QL03p022333:mrna"/>
    <property type="gene ID" value="QL03p022333"/>
</dbReference>
<feature type="domain" description="SMP" evidence="4">
    <location>
        <begin position="203"/>
        <end position="261"/>
    </location>
</feature>
<comment type="similarity">
    <text evidence="1">Belongs to the LEA type SMP family.</text>
</comment>
<dbReference type="AlphaFoldDB" id="A0A7N2L6A0"/>
<name>A0A7N2L6A0_QUELO</name>
<organism evidence="5 6">
    <name type="scientific">Quercus lobata</name>
    <name type="common">Valley oak</name>
    <dbReference type="NCBI Taxonomy" id="97700"/>
    <lineage>
        <taxon>Eukaryota</taxon>
        <taxon>Viridiplantae</taxon>
        <taxon>Streptophyta</taxon>
        <taxon>Embryophyta</taxon>
        <taxon>Tracheophyta</taxon>
        <taxon>Spermatophyta</taxon>
        <taxon>Magnoliopsida</taxon>
        <taxon>eudicotyledons</taxon>
        <taxon>Gunneridae</taxon>
        <taxon>Pentapetalae</taxon>
        <taxon>rosids</taxon>
        <taxon>fabids</taxon>
        <taxon>Fagales</taxon>
        <taxon>Fagaceae</taxon>
        <taxon>Quercus</taxon>
    </lineage>
</organism>
<evidence type="ECO:0000256" key="1">
    <source>
        <dbReference type="ARBA" id="ARBA00010733"/>
    </source>
</evidence>
<evidence type="ECO:0000313" key="6">
    <source>
        <dbReference type="Proteomes" id="UP000594261"/>
    </source>
</evidence>
<evidence type="ECO:0000259" key="4">
    <source>
        <dbReference type="Pfam" id="PF04927"/>
    </source>
</evidence>
<dbReference type="OMA" id="MMQMAEN"/>
<evidence type="ECO:0000256" key="3">
    <source>
        <dbReference type="SAM" id="MobiDB-lite"/>
    </source>
</evidence>
<dbReference type="InParanoid" id="A0A7N2L6A0"/>
<dbReference type="Proteomes" id="UP000594261">
    <property type="component" value="Chromosome 3"/>
</dbReference>
<reference evidence="5" key="2">
    <citation type="submission" date="2021-01" db="UniProtKB">
        <authorList>
            <consortium name="EnsemblPlants"/>
        </authorList>
    </citation>
    <scope>IDENTIFICATION</scope>
</reference>
<dbReference type="EMBL" id="LRBV02000003">
    <property type="status" value="NOT_ANNOTATED_CDS"/>
    <property type="molecule type" value="Genomic_DNA"/>
</dbReference>
<dbReference type="PANTHER" id="PTHR31174">
    <property type="entry name" value="SEED MATURATION FAMILY PROTEIN"/>
    <property type="match status" value="1"/>
</dbReference>
<dbReference type="InterPro" id="IPR042971">
    <property type="entry name" value="LEA_SMP"/>
</dbReference>
<dbReference type="PANTHER" id="PTHR31174:SF34">
    <property type="entry name" value="LATE EMBRYOGENESIS ABUNDANT PROTEIN 47"/>
    <property type="match status" value="1"/>
</dbReference>
<evidence type="ECO:0000313" key="5">
    <source>
        <dbReference type="EnsemblPlants" id="QL03p022333:mrna"/>
    </source>
</evidence>
<reference evidence="5 6" key="1">
    <citation type="journal article" date="2016" name="G3 (Bethesda)">
        <title>First Draft Assembly and Annotation of the Genome of a California Endemic Oak Quercus lobata Nee (Fagaceae).</title>
        <authorList>
            <person name="Sork V.L."/>
            <person name="Fitz-Gibbon S.T."/>
            <person name="Puiu D."/>
            <person name="Crepeau M."/>
            <person name="Gugger P.F."/>
            <person name="Sherman R."/>
            <person name="Stevens K."/>
            <person name="Langley C.H."/>
            <person name="Pellegrini M."/>
            <person name="Salzberg S.L."/>
        </authorList>
    </citation>
    <scope>NUCLEOTIDE SEQUENCE [LARGE SCALE GENOMIC DNA]</scope>
    <source>
        <strain evidence="5 6">cv. SW786</strain>
    </source>
</reference>
<feature type="domain" description="SMP" evidence="4">
    <location>
        <begin position="138"/>
        <end position="196"/>
    </location>
</feature>
<evidence type="ECO:0000256" key="2">
    <source>
        <dbReference type="ARBA" id="ARBA00022737"/>
    </source>
</evidence>
<sequence>MSQEQSQKSEQEPIKYGDVFPIQGELAEKTVAPGDAALMQTAENTILGHIQKGGAAATMQSAAMRNERAGLVDHNDMSYDAGLGGVSITETDLPGKRVITESIGGQSRLLINTAKELHWHHQPYLNNQVVMVGRGGAITIGEALEATAMTAGQKPVDRSDAAAIQAAEVRATGRINIVPGGVAAAAQSAASLNARATSTEEKTKLTDILADATSKLPSDRPVTRRDAEGVTGAEMRNDPYLTTHPTGVAASVAAAARINQTKLASLGREADQGV</sequence>
<keyword evidence="2" id="KW-0677">Repeat</keyword>
<feature type="region of interest" description="Disordered" evidence="3">
    <location>
        <begin position="216"/>
        <end position="241"/>
    </location>
</feature>
<dbReference type="Pfam" id="PF04927">
    <property type="entry name" value="SMP"/>
    <property type="match status" value="3"/>
</dbReference>
<dbReference type="Gramene" id="QL03p022333:mrna">
    <property type="protein sequence ID" value="QL03p022333:mrna"/>
    <property type="gene ID" value="QL03p022333"/>
</dbReference>
<proteinExistence type="inferred from homology"/>